<dbReference type="PRINTS" id="PR00164">
    <property type="entry name" value="ABC2TRNSPORT"/>
</dbReference>
<name>A0A919RHL8_9ACTN</name>
<gene>
    <name evidence="8" type="ORF">Ssi02_40040</name>
</gene>
<proteinExistence type="inferred from homology"/>
<dbReference type="InterPro" id="IPR000412">
    <property type="entry name" value="ABC_2_transport"/>
</dbReference>
<sequence length="254" mass="26248">MTSVNITLGARNGVVRDTWVILRHNLRKTARQKIALLFGAVQPLLFLLLFGPLLSGLGSWQMLVPGLLVQLGLLSAGLAGFGIVFDARAGVLDRLRVSPTPRLALLLGQALGGTAVLLLQSALLVAVATALGLRPPPLGLVLAAVLLAVTGTGLAAISNALALVLDDAVFAPVMTTVMVPLTLLSGAFLPMSMAPGWLNALSAATPFRHTVEALRDLLAGDYLTPAVGLGTAVSVAFSVLCVALAVRIFNRLNA</sequence>
<dbReference type="RefSeq" id="WP_204027411.1">
    <property type="nucleotide sequence ID" value="NZ_BOOW01000026.1"/>
</dbReference>
<keyword evidence="6" id="KW-1003">Cell membrane</keyword>
<feature type="transmembrane region" description="Helical" evidence="6">
    <location>
        <begin position="137"/>
        <end position="157"/>
    </location>
</feature>
<keyword evidence="4 6" id="KW-0472">Membrane</keyword>
<reference evidence="8" key="1">
    <citation type="submission" date="2021-01" db="EMBL/GenBank/DDBJ databases">
        <title>Whole genome shotgun sequence of Sinosporangium siamense NBRC 109515.</title>
        <authorList>
            <person name="Komaki H."/>
            <person name="Tamura T."/>
        </authorList>
    </citation>
    <scope>NUCLEOTIDE SEQUENCE</scope>
    <source>
        <strain evidence="8">NBRC 109515</strain>
    </source>
</reference>
<dbReference type="PIRSF" id="PIRSF006648">
    <property type="entry name" value="DrrB"/>
    <property type="match status" value="1"/>
</dbReference>
<evidence type="ECO:0000256" key="5">
    <source>
        <dbReference type="ARBA" id="ARBA00023251"/>
    </source>
</evidence>
<evidence type="ECO:0000313" key="8">
    <source>
        <dbReference type="EMBL" id="GII93773.1"/>
    </source>
</evidence>
<dbReference type="InterPro" id="IPR047817">
    <property type="entry name" value="ABC2_TM_bact-type"/>
</dbReference>
<dbReference type="InterPro" id="IPR013525">
    <property type="entry name" value="ABC2_TM"/>
</dbReference>
<feature type="transmembrane region" description="Helical" evidence="6">
    <location>
        <begin position="169"/>
        <end position="189"/>
    </location>
</feature>
<protein>
    <recommendedName>
        <fullName evidence="6">Transport permease protein</fullName>
    </recommendedName>
</protein>
<evidence type="ECO:0000256" key="6">
    <source>
        <dbReference type="RuleBase" id="RU361157"/>
    </source>
</evidence>
<evidence type="ECO:0000313" key="9">
    <source>
        <dbReference type="Proteomes" id="UP000606172"/>
    </source>
</evidence>
<keyword evidence="9" id="KW-1185">Reference proteome</keyword>
<organism evidence="8 9">
    <name type="scientific">Sinosporangium siamense</name>
    <dbReference type="NCBI Taxonomy" id="1367973"/>
    <lineage>
        <taxon>Bacteria</taxon>
        <taxon>Bacillati</taxon>
        <taxon>Actinomycetota</taxon>
        <taxon>Actinomycetes</taxon>
        <taxon>Streptosporangiales</taxon>
        <taxon>Streptosporangiaceae</taxon>
        <taxon>Sinosporangium</taxon>
    </lineage>
</organism>
<feature type="transmembrane region" description="Helical" evidence="6">
    <location>
        <begin position="67"/>
        <end position="91"/>
    </location>
</feature>
<dbReference type="EMBL" id="BOOW01000026">
    <property type="protein sequence ID" value="GII93773.1"/>
    <property type="molecule type" value="Genomic_DNA"/>
</dbReference>
<dbReference type="PANTHER" id="PTHR43077">
    <property type="entry name" value="TRANSPORT PERMEASE YVFS-RELATED"/>
    <property type="match status" value="1"/>
</dbReference>
<comment type="caution">
    <text evidence="8">The sequence shown here is derived from an EMBL/GenBank/DDBJ whole genome shotgun (WGS) entry which is preliminary data.</text>
</comment>
<evidence type="ECO:0000259" key="7">
    <source>
        <dbReference type="PROSITE" id="PS51012"/>
    </source>
</evidence>
<comment type="similarity">
    <text evidence="6">Belongs to the ABC-2 integral membrane protein family.</text>
</comment>
<dbReference type="InterPro" id="IPR051328">
    <property type="entry name" value="T7SS_ABC-Transporter"/>
</dbReference>
<feature type="transmembrane region" description="Helical" evidence="6">
    <location>
        <begin position="226"/>
        <end position="249"/>
    </location>
</feature>
<dbReference type="Proteomes" id="UP000606172">
    <property type="component" value="Unassembled WGS sequence"/>
</dbReference>
<evidence type="ECO:0000256" key="1">
    <source>
        <dbReference type="ARBA" id="ARBA00004141"/>
    </source>
</evidence>
<dbReference type="PROSITE" id="PS51012">
    <property type="entry name" value="ABC_TM2"/>
    <property type="match status" value="1"/>
</dbReference>
<dbReference type="GO" id="GO:0046677">
    <property type="term" value="P:response to antibiotic"/>
    <property type="evidence" value="ECO:0007669"/>
    <property type="project" value="UniProtKB-KW"/>
</dbReference>
<evidence type="ECO:0000256" key="3">
    <source>
        <dbReference type="ARBA" id="ARBA00022989"/>
    </source>
</evidence>
<dbReference type="GO" id="GO:0140359">
    <property type="term" value="F:ABC-type transporter activity"/>
    <property type="evidence" value="ECO:0007669"/>
    <property type="project" value="InterPro"/>
</dbReference>
<feature type="domain" description="ABC transmembrane type-2" evidence="7">
    <location>
        <begin position="26"/>
        <end position="252"/>
    </location>
</feature>
<dbReference type="GO" id="GO:0043190">
    <property type="term" value="C:ATP-binding cassette (ABC) transporter complex"/>
    <property type="evidence" value="ECO:0007669"/>
    <property type="project" value="InterPro"/>
</dbReference>
<comment type="subcellular location">
    <subcellularLocation>
        <location evidence="6">Cell membrane</location>
        <topology evidence="6">Multi-pass membrane protein</topology>
    </subcellularLocation>
    <subcellularLocation>
        <location evidence="1">Membrane</location>
        <topology evidence="1">Multi-pass membrane protein</topology>
    </subcellularLocation>
</comment>
<feature type="transmembrane region" description="Helical" evidence="6">
    <location>
        <begin position="34"/>
        <end position="55"/>
    </location>
</feature>
<accession>A0A919RHL8</accession>
<dbReference type="PANTHER" id="PTHR43077:SF10">
    <property type="entry name" value="TRANSPORT PERMEASE PROTEIN"/>
    <property type="match status" value="1"/>
</dbReference>
<dbReference type="AlphaFoldDB" id="A0A919RHL8"/>
<evidence type="ECO:0000256" key="2">
    <source>
        <dbReference type="ARBA" id="ARBA00022692"/>
    </source>
</evidence>
<dbReference type="Pfam" id="PF01061">
    <property type="entry name" value="ABC2_membrane"/>
    <property type="match status" value="1"/>
</dbReference>
<keyword evidence="2 6" id="KW-0812">Transmembrane</keyword>
<keyword evidence="5" id="KW-0046">Antibiotic resistance</keyword>
<keyword evidence="6" id="KW-0813">Transport</keyword>
<keyword evidence="3 6" id="KW-1133">Transmembrane helix</keyword>
<feature type="transmembrane region" description="Helical" evidence="6">
    <location>
        <begin position="103"/>
        <end position="131"/>
    </location>
</feature>
<evidence type="ECO:0000256" key="4">
    <source>
        <dbReference type="ARBA" id="ARBA00023136"/>
    </source>
</evidence>